<sequence>MKSNVKSDIEIDDLTCPITLQIFRDPVIAADGRTYERAAIVQWITEHGTSPVTREPLDIKELQADDYLRNLAAQQRSSMMAYNNNRNFNNAVVQQQSSTISYNNNINVDPAILTQIQHMPNSSVALIQNAGNHSASCNNFCHKHQFWIAIVTMFVMWFVFLIWGVYVRGRDPAYSMTSTTIATKTTTIRTTTAEDEIPFWFVMAAWRQGWCCPEDWTCSYSPLKCSMSVNVPSLIMSDIDVFEHDLFGKVSQNFPLYRTLCIPNSK</sequence>
<dbReference type="Proteomes" id="UP000663854">
    <property type="component" value="Unassembled WGS sequence"/>
</dbReference>
<accession>A0A815YTW2</accession>
<dbReference type="PROSITE" id="PS51698">
    <property type="entry name" value="U_BOX"/>
    <property type="match status" value="1"/>
</dbReference>
<evidence type="ECO:0000313" key="3">
    <source>
        <dbReference type="EMBL" id="CAF1302099.1"/>
    </source>
</evidence>
<dbReference type="Proteomes" id="UP000663870">
    <property type="component" value="Unassembled WGS sequence"/>
</dbReference>
<feature type="domain" description="U-box" evidence="2">
    <location>
        <begin position="9"/>
        <end position="82"/>
    </location>
</feature>
<proteinExistence type="predicted"/>
<dbReference type="CDD" id="cd16655">
    <property type="entry name" value="RING-Ubox_WDSUB1-like"/>
    <property type="match status" value="1"/>
</dbReference>
<protein>
    <recommendedName>
        <fullName evidence="2">U-box domain-containing protein</fullName>
    </recommendedName>
</protein>
<keyword evidence="5" id="KW-1185">Reference proteome</keyword>
<dbReference type="PANTHER" id="PTHR46573:SF1">
    <property type="entry name" value="WD REPEAT, SAM AND U-BOX DOMAIN-CONTAINING PROTEIN 1"/>
    <property type="match status" value="1"/>
</dbReference>
<gene>
    <name evidence="4" type="ORF">JXQ802_LOCUS45591</name>
    <name evidence="3" type="ORF">PYM288_LOCUS29965</name>
</gene>
<dbReference type="InterPro" id="IPR013083">
    <property type="entry name" value="Znf_RING/FYVE/PHD"/>
</dbReference>
<dbReference type="AlphaFoldDB" id="A0A815YTW2"/>
<keyword evidence="1" id="KW-1133">Transmembrane helix</keyword>
<dbReference type="GO" id="GO:0016567">
    <property type="term" value="P:protein ubiquitination"/>
    <property type="evidence" value="ECO:0007669"/>
    <property type="project" value="InterPro"/>
</dbReference>
<comment type="caution">
    <text evidence="4">The sequence shown here is derived from an EMBL/GenBank/DDBJ whole genome shotgun (WGS) entry which is preliminary data.</text>
</comment>
<dbReference type="PANTHER" id="PTHR46573">
    <property type="entry name" value="WD REPEAT, SAM AND U-BOX DOMAIN-CONTAINING PROTEIN 1"/>
    <property type="match status" value="1"/>
</dbReference>
<evidence type="ECO:0000256" key="1">
    <source>
        <dbReference type="SAM" id="Phobius"/>
    </source>
</evidence>
<dbReference type="GO" id="GO:0004842">
    <property type="term" value="F:ubiquitin-protein transferase activity"/>
    <property type="evidence" value="ECO:0007669"/>
    <property type="project" value="InterPro"/>
</dbReference>
<dbReference type="Gene3D" id="3.30.40.10">
    <property type="entry name" value="Zinc/RING finger domain, C3HC4 (zinc finger)"/>
    <property type="match status" value="1"/>
</dbReference>
<dbReference type="EMBL" id="CAJNOL010003823">
    <property type="protein sequence ID" value="CAF1575123.1"/>
    <property type="molecule type" value="Genomic_DNA"/>
</dbReference>
<name>A0A815YTW2_9BILA</name>
<evidence type="ECO:0000259" key="2">
    <source>
        <dbReference type="PROSITE" id="PS51698"/>
    </source>
</evidence>
<dbReference type="Pfam" id="PF04564">
    <property type="entry name" value="U-box"/>
    <property type="match status" value="1"/>
</dbReference>
<dbReference type="InterPro" id="IPR052085">
    <property type="entry name" value="WD-SAM-U-box"/>
</dbReference>
<organism evidence="4 5">
    <name type="scientific">Rotaria sordida</name>
    <dbReference type="NCBI Taxonomy" id="392033"/>
    <lineage>
        <taxon>Eukaryota</taxon>
        <taxon>Metazoa</taxon>
        <taxon>Spiralia</taxon>
        <taxon>Gnathifera</taxon>
        <taxon>Rotifera</taxon>
        <taxon>Eurotatoria</taxon>
        <taxon>Bdelloidea</taxon>
        <taxon>Philodinida</taxon>
        <taxon>Philodinidae</taxon>
        <taxon>Rotaria</taxon>
    </lineage>
</organism>
<dbReference type="SMART" id="SM00504">
    <property type="entry name" value="Ubox"/>
    <property type="match status" value="1"/>
</dbReference>
<evidence type="ECO:0000313" key="4">
    <source>
        <dbReference type="EMBL" id="CAF1575123.1"/>
    </source>
</evidence>
<dbReference type="SUPFAM" id="SSF57850">
    <property type="entry name" value="RING/U-box"/>
    <property type="match status" value="1"/>
</dbReference>
<dbReference type="EMBL" id="CAJNOH010002604">
    <property type="protein sequence ID" value="CAF1302099.1"/>
    <property type="molecule type" value="Genomic_DNA"/>
</dbReference>
<feature type="transmembrane region" description="Helical" evidence="1">
    <location>
        <begin position="146"/>
        <end position="166"/>
    </location>
</feature>
<keyword evidence="1" id="KW-0472">Membrane</keyword>
<keyword evidence="1" id="KW-0812">Transmembrane</keyword>
<dbReference type="InterPro" id="IPR003613">
    <property type="entry name" value="Ubox_domain"/>
</dbReference>
<evidence type="ECO:0000313" key="5">
    <source>
        <dbReference type="Proteomes" id="UP000663870"/>
    </source>
</evidence>
<reference evidence="4" key="1">
    <citation type="submission" date="2021-02" db="EMBL/GenBank/DDBJ databases">
        <authorList>
            <person name="Nowell W R."/>
        </authorList>
    </citation>
    <scope>NUCLEOTIDE SEQUENCE</scope>
</reference>